<sequence>MTARLQERLASDPDEGFDASMFEARRAKAMLEVPSSTAAPTDDLSAPESATGA</sequence>
<name>A0AAU8DP62_9ACTN</name>
<evidence type="ECO:0000313" key="2">
    <source>
        <dbReference type="EMBL" id="XCG64084.1"/>
    </source>
</evidence>
<proteinExistence type="predicted"/>
<protein>
    <submittedName>
        <fullName evidence="2">Uncharacterized protein</fullName>
    </submittedName>
</protein>
<dbReference type="RefSeq" id="WP_353649698.1">
    <property type="nucleotide sequence ID" value="NZ_CP159218.1"/>
</dbReference>
<organism evidence="2">
    <name type="scientific">Nakamurella sp. A5-74</name>
    <dbReference type="NCBI Taxonomy" id="3158264"/>
    <lineage>
        <taxon>Bacteria</taxon>
        <taxon>Bacillati</taxon>
        <taxon>Actinomycetota</taxon>
        <taxon>Actinomycetes</taxon>
        <taxon>Nakamurellales</taxon>
        <taxon>Nakamurellaceae</taxon>
        <taxon>Nakamurella</taxon>
    </lineage>
</organism>
<feature type="region of interest" description="Disordered" evidence="1">
    <location>
        <begin position="33"/>
        <end position="53"/>
    </location>
</feature>
<gene>
    <name evidence="2" type="ORF">ABLG96_01690</name>
</gene>
<dbReference type="AlphaFoldDB" id="A0AAU8DP62"/>
<evidence type="ECO:0000256" key="1">
    <source>
        <dbReference type="SAM" id="MobiDB-lite"/>
    </source>
</evidence>
<accession>A0AAU8DP62</accession>
<reference evidence="2" key="1">
    <citation type="submission" date="2024-05" db="EMBL/GenBank/DDBJ databases">
        <authorList>
            <person name="Cai S.Y."/>
            <person name="Jin L.M."/>
            <person name="Li H.R."/>
        </authorList>
    </citation>
    <scope>NUCLEOTIDE SEQUENCE</scope>
    <source>
        <strain evidence="2">A5-74</strain>
    </source>
</reference>
<dbReference type="EMBL" id="CP159218">
    <property type="protein sequence ID" value="XCG64084.1"/>
    <property type="molecule type" value="Genomic_DNA"/>
</dbReference>